<dbReference type="SUPFAM" id="SSF53032">
    <property type="entry name" value="tRNA-intron endonuclease catalytic domain-like"/>
    <property type="match status" value="1"/>
</dbReference>
<dbReference type="AlphaFoldDB" id="A0A852J3A8"/>
<dbReference type="PANTHER" id="PTHR13070:SF0">
    <property type="entry name" value="TRNA-SPLICING ENDONUCLEASE SUBUNIT SEN34"/>
    <property type="match status" value="1"/>
</dbReference>
<keyword evidence="4" id="KW-0456">Lyase</keyword>
<evidence type="ECO:0000256" key="2">
    <source>
        <dbReference type="ARBA" id="ARBA00012573"/>
    </source>
</evidence>
<keyword evidence="8" id="KW-0540">Nuclease</keyword>
<evidence type="ECO:0000256" key="5">
    <source>
        <dbReference type="ARBA" id="ARBA00034031"/>
    </source>
</evidence>
<dbReference type="Gene3D" id="3.40.1350.10">
    <property type="match status" value="1"/>
</dbReference>
<evidence type="ECO:0000256" key="4">
    <source>
        <dbReference type="ARBA" id="ARBA00023239"/>
    </source>
</evidence>
<dbReference type="InterPro" id="IPR036167">
    <property type="entry name" value="tRNA_intron_Endo_cat-like_sf"/>
</dbReference>
<comment type="similarity">
    <text evidence="1">Belongs to the tRNA-intron endonuclease family.</text>
</comment>
<protein>
    <recommendedName>
        <fullName evidence="2">tRNA-intron lyase</fullName>
        <ecNumber evidence="2">4.6.1.16</ecNumber>
    </recommendedName>
</protein>
<dbReference type="EMBL" id="WAAF01018924">
    <property type="protein sequence ID" value="NXX50296.1"/>
    <property type="molecule type" value="Genomic_DNA"/>
</dbReference>
<evidence type="ECO:0000313" key="9">
    <source>
        <dbReference type="Proteomes" id="UP000627253"/>
    </source>
</evidence>
<dbReference type="GO" id="GO:0000379">
    <property type="term" value="P:tRNA-type intron splice site recognition and cleavage"/>
    <property type="evidence" value="ECO:0007669"/>
    <property type="project" value="TreeGrafter"/>
</dbReference>
<dbReference type="Pfam" id="PF01974">
    <property type="entry name" value="tRNA_int_endo"/>
    <property type="match status" value="1"/>
</dbReference>
<comment type="catalytic activity">
    <reaction evidence="5">
        <text>pretRNA = a 3'-half-tRNA molecule with a 5'-OH end + a 5'-half-tRNA molecule with a 2',3'-cyclic phosphate end + an intron with a 2',3'-cyclic phosphate and a 5'-hydroxyl terminus.</text>
        <dbReference type="EC" id="4.6.1.16"/>
    </reaction>
</comment>
<keyword evidence="8" id="KW-0378">Hydrolase</keyword>
<proteinExistence type="inferred from homology"/>
<accession>A0A852J3A8</accession>
<feature type="non-terminal residue" evidence="8">
    <location>
        <position position="117"/>
    </location>
</feature>
<keyword evidence="3" id="KW-0819">tRNA processing</keyword>
<sequence length="117" mass="12129">RPLPTGLSSCERRFQAYRDLWGRGLHLTPGGKFGGDFLVYPGPPARFHAAAIALAPPEGAGLGLAELVAAARLGTSVRKTLLLCGAGPSAGPAHDSAPGAEPEPRSAYTSLQWRADL</sequence>
<feature type="region of interest" description="Disordered" evidence="6">
    <location>
        <begin position="88"/>
        <end position="117"/>
    </location>
</feature>
<evidence type="ECO:0000259" key="7">
    <source>
        <dbReference type="Pfam" id="PF01974"/>
    </source>
</evidence>
<comment type="caution">
    <text evidence="8">The sequence shown here is derived from an EMBL/GenBank/DDBJ whole genome shotgun (WGS) entry which is preliminary data.</text>
</comment>
<evidence type="ECO:0000256" key="1">
    <source>
        <dbReference type="ARBA" id="ARBA00008078"/>
    </source>
</evidence>
<dbReference type="CDD" id="cd22363">
    <property type="entry name" value="tRNA-intron_lyase_C"/>
    <property type="match status" value="1"/>
</dbReference>
<evidence type="ECO:0000256" key="6">
    <source>
        <dbReference type="SAM" id="MobiDB-lite"/>
    </source>
</evidence>
<feature type="non-terminal residue" evidence="8">
    <location>
        <position position="1"/>
    </location>
</feature>
<organism evidence="8 9">
    <name type="scientific">Tricholaema leucomelas</name>
    <name type="common">pied barbet</name>
    <dbReference type="NCBI Taxonomy" id="240729"/>
    <lineage>
        <taxon>Eukaryota</taxon>
        <taxon>Metazoa</taxon>
        <taxon>Chordata</taxon>
        <taxon>Craniata</taxon>
        <taxon>Vertebrata</taxon>
        <taxon>Euteleostomi</taxon>
        <taxon>Archelosauria</taxon>
        <taxon>Archosauria</taxon>
        <taxon>Dinosauria</taxon>
        <taxon>Saurischia</taxon>
        <taxon>Theropoda</taxon>
        <taxon>Coelurosauria</taxon>
        <taxon>Aves</taxon>
        <taxon>Neognathae</taxon>
        <taxon>Neoaves</taxon>
        <taxon>Telluraves</taxon>
        <taxon>Coraciimorphae</taxon>
        <taxon>Piciformes</taxon>
        <taxon>Lybiidae</taxon>
        <taxon>Tricholaema lacrymosa</taxon>
    </lineage>
</organism>
<gene>
    <name evidence="8" type="primary">Tsen34</name>
    <name evidence="8" type="ORF">TRILEU_R15127</name>
</gene>
<dbReference type="PANTHER" id="PTHR13070">
    <property type="entry name" value="TRNA-SPLICING ENDONUCLEASE SUBUNIT SEN34-RELATED"/>
    <property type="match status" value="1"/>
</dbReference>
<dbReference type="OrthoDB" id="48041at2759"/>
<dbReference type="InterPro" id="IPR011856">
    <property type="entry name" value="tRNA_endonuc-like_dom_sf"/>
</dbReference>
<name>A0A852J3A8_9PICI</name>
<keyword evidence="9" id="KW-1185">Reference proteome</keyword>
<feature type="domain" description="tRNA intron endonuclease catalytic" evidence="7">
    <location>
        <begin position="11"/>
        <end position="85"/>
    </location>
</feature>
<dbReference type="GO" id="GO:0003676">
    <property type="term" value="F:nucleic acid binding"/>
    <property type="evidence" value="ECO:0007669"/>
    <property type="project" value="InterPro"/>
</dbReference>
<dbReference type="InterPro" id="IPR006677">
    <property type="entry name" value="tRNA_intron_Endonuc_cat-like"/>
</dbReference>
<dbReference type="GO" id="GO:0005634">
    <property type="term" value="C:nucleus"/>
    <property type="evidence" value="ECO:0007669"/>
    <property type="project" value="UniProtKB-ARBA"/>
</dbReference>
<feature type="compositionally biased region" description="Polar residues" evidence="6">
    <location>
        <begin position="107"/>
        <end position="117"/>
    </location>
</feature>
<dbReference type="EC" id="4.6.1.16" evidence="2"/>
<reference evidence="8" key="1">
    <citation type="submission" date="2020-02" db="EMBL/GenBank/DDBJ databases">
        <title>Bird 10,000 Genomes (B10K) Project - Family phase.</title>
        <authorList>
            <person name="Zhang G."/>
        </authorList>
    </citation>
    <scope>NUCLEOTIDE SEQUENCE</scope>
    <source>
        <strain evidence="8">B10K-DU-002-37</strain>
        <tissue evidence="8">Muscle</tissue>
    </source>
</reference>
<evidence type="ECO:0000256" key="3">
    <source>
        <dbReference type="ARBA" id="ARBA00022694"/>
    </source>
</evidence>
<evidence type="ECO:0000313" key="8">
    <source>
        <dbReference type="EMBL" id="NXX50296.1"/>
    </source>
</evidence>
<dbReference type="Proteomes" id="UP000627253">
    <property type="component" value="Unassembled WGS sequence"/>
</dbReference>
<dbReference type="GO" id="GO:0000213">
    <property type="term" value="F:tRNA-intron lyase activity"/>
    <property type="evidence" value="ECO:0007669"/>
    <property type="project" value="UniProtKB-EC"/>
</dbReference>
<keyword evidence="8" id="KW-0255">Endonuclease</keyword>